<evidence type="ECO:0000256" key="1">
    <source>
        <dbReference type="SAM" id="Phobius"/>
    </source>
</evidence>
<accession>A0ABU3Y1F5</accession>
<name>A0ABU3Y1F5_9GAMM</name>
<dbReference type="EMBL" id="JAWJUL010000218">
    <property type="protein sequence ID" value="MDV3443635.1"/>
    <property type="molecule type" value="Genomic_DNA"/>
</dbReference>
<evidence type="ECO:0000313" key="3">
    <source>
        <dbReference type="Proteomes" id="UP001273935"/>
    </source>
</evidence>
<feature type="transmembrane region" description="Helical" evidence="1">
    <location>
        <begin position="42"/>
        <end position="63"/>
    </location>
</feature>
<feature type="transmembrane region" description="Helical" evidence="1">
    <location>
        <begin position="14"/>
        <end position="36"/>
    </location>
</feature>
<keyword evidence="1" id="KW-1133">Transmembrane helix</keyword>
<sequence length="298" mass="33724">MDREFHIRFTLSDVLKLVMASPVVVVLVYCILALPWESNNAPAWVQAFGSIAAIIAAGLFPIWHFEVQERKRQQDLLKVMRVLCDEALESLWSLSNCFVMPEHEVAWMRDYLKQQKDKSWDVLLSSIAQLPISGLPPKKVVELGQMREAVAHGLLVSGMIQEWVDKGRSSADEVVRLRERRDKLGIIRDGLPPLENGVAQHKVDAQLKGESHEEEMPSYPVGKCKFYVRPFWYHVAPGHVPKAAQVQVFPPYGSGEPVVAKVEAPSQGWLDIYELYGAARKEAIKIIQSIEERDQGVY</sequence>
<keyword evidence="1" id="KW-0812">Transmembrane</keyword>
<dbReference type="RefSeq" id="WP_317234722.1">
    <property type="nucleotide sequence ID" value="NZ_JAWJUL010000218.1"/>
</dbReference>
<reference evidence="2 3" key="1">
    <citation type="submission" date="2023-10" db="EMBL/GenBank/DDBJ databases">
        <title>Pseudomonas otitidis isolated from a paediatric patient with cystic fibrosis in Chile.</title>
        <authorList>
            <person name="Amsteins-Romero L."/>
            <person name="Opazo-Capurro A."/>
            <person name="Matus-Kohler M."/>
            <person name="Gonzalez-Rocha G."/>
        </authorList>
    </citation>
    <scope>NUCLEOTIDE SEQUENCE [LARGE SCALE GENOMIC DNA]</scope>
    <source>
        <strain evidence="2 3">P-714</strain>
    </source>
</reference>
<organism evidence="2 3">
    <name type="scientific">Metapseudomonas otitidis</name>
    <dbReference type="NCBI Taxonomy" id="319939"/>
    <lineage>
        <taxon>Bacteria</taxon>
        <taxon>Pseudomonadati</taxon>
        <taxon>Pseudomonadota</taxon>
        <taxon>Gammaproteobacteria</taxon>
        <taxon>Pseudomonadales</taxon>
        <taxon>Pseudomonadaceae</taxon>
        <taxon>Metapseudomonas</taxon>
    </lineage>
</organism>
<dbReference type="Proteomes" id="UP001273935">
    <property type="component" value="Unassembled WGS sequence"/>
</dbReference>
<protein>
    <submittedName>
        <fullName evidence="2">Uncharacterized protein</fullName>
    </submittedName>
</protein>
<evidence type="ECO:0000313" key="2">
    <source>
        <dbReference type="EMBL" id="MDV3443635.1"/>
    </source>
</evidence>
<keyword evidence="1" id="KW-0472">Membrane</keyword>
<keyword evidence="3" id="KW-1185">Reference proteome</keyword>
<comment type="caution">
    <text evidence="2">The sequence shown here is derived from an EMBL/GenBank/DDBJ whole genome shotgun (WGS) entry which is preliminary data.</text>
</comment>
<proteinExistence type="predicted"/>
<gene>
    <name evidence="2" type="ORF">R0G64_29910</name>
</gene>